<dbReference type="CDD" id="cd02440">
    <property type="entry name" value="AdoMet_MTases"/>
    <property type="match status" value="1"/>
</dbReference>
<dbReference type="Pfam" id="PF05175">
    <property type="entry name" value="MTS"/>
    <property type="match status" value="1"/>
</dbReference>
<dbReference type="Gene3D" id="3.40.50.150">
    <property type="entry name" value="Vaccinia Virus protein VP39"/>
    <property type="match status" value="1"/>
</dbReference>
<evidence type="ECO:0000256" key="5">
    <source>
        <dbReference type="ARBA" id="ARBA00048391"/>
    </source>
</evidence>
<dbReference type="KEGG" id="kpf:IX53_09100"/>
<evidence type="ECO:0000313" key="8">
    <source>
        <dbReference type="EMBL" id="AKI97953.1"/>
    </source>
</evidence>
<feature type="domain" description="Release factor glutamine methyltransferase N-terminal" evidence="7">
    <location>
        <begin position="5"/>
        <end position="75"/>
    </location>
</feature>
<dbReference type="InterPro" id="IPR019874">
    <property type="entry name" value="RF_methyltr_PrmC"/>
</dbReference>
<evidence type="ECO:0000256" key="3">
    <source>
        <dbReference type="ARBA" id="ARBA00022679"/>
    </source>
</evidence>
<evidence type="ECO:0000256" key="4">
    <source>
        <dbReference type="ARBA" id="ARBA00022691"/>
    </source>
</evidence>
<name>A0A0G2ZGT4_9BACT</name>
<evidence type="ECO:0000313" key="9">
    <source>
        <dbReference type="Proteomes" id="UP000035159"/>
    </source>
</evidence>
<dbReference type="InterPro" id="IPR040758">
    <property type="entry name" value="PrmC_N"/>
</dbReference>
<dbReference type="Gene3D" id="1.10.8.10">
    <property type="entry name" value="DNA helicase RuvA subunit, C-terminal domain"/>
    <property type="match status" value="1"/>
</dbReference>
<dbReference type="EMBL" id="CP011232">
    <property type="protein sequence ID" value="AKI97953.1"/>
    <property type="molecule type" value="Genomic_DNA"/>
</dbReference>
<keyword evidence="4" id="KW-0949">S-adenosyl-L-methionine</keyword>
<dbReference type="PANTHER" id="PTHR18895:SF74">
    <property type="entry name" value="MTRF1L RELEASE FACTOR GLUTAMINE METHYLTRANSFERASE"/>
    <property type="match status" value="1"/>
</dbReference>
<dbReference type="InterPro" id="IPR004556">
    <property type="entry name" value="HemK-like"/>
</dbReference>
<reference evidence="8 9" key="1">
    <citation type="submission" date="2015-04" db="EMBL/GenBank/DDBJ databases">
        <title>Complete Genome Sequence of Kosmotoga pacifica SLHLJ1.</title>
        <authorList>
            <person name="Jiang L.J."/>
            <person name="Shao Z.Z."/>
            <person name="Jebbar M."/>
        </authorList>
    </citation>
    <scope>NUCLEOTIDE SEQUENCE [LARGE SCALE GENOMIC DNA]</scope>
    <source>
        <strain evidence="8 9">SLHLJ1</strain>
    </source>
</reference>
<feature type="domain" description="Methyltransferase small" evidence="6">
    <location>
        <begin position="115"/>
        <end position="192"/>
    </location>
</feature>
<dbReference type="STRING" id="1330330.IX53_09100"/>
<accession>A0A0G2ZGT4</accession>
<evidence type="ECO:0000256" key="1">
    <source>
        <dbReference type="ARBA" id="ARBA00012771"/>
    </source>
</evidence>
<organism evidence="8 9">
    <name type="scientific">Kosmotoga pacifica</name>
    <dbReference type="NCBI Taxonomy" id="1330330"/>
    <lineage>
        <taxon>Bacteria</taxon>
        <taxon>Thermotogati</taxon>
        <taxon>Thermotogota</taxon>
        <taxon>Thermotogae</taxon>
        <taxon>Kosmotogales</taxon>
        <taxon>Kosmotogaceae</taxon>
        <taxon>Kosmotoga</taxon>
    </lineage>
</organism>
<keyword evidence="3" id="KW-0808">Transferase</keyword>
<dbReference type="InterPro" id="IPR029063">
    <property type="entry name" value="SAM-dependent_MTases_sf"/>
</dbReference>
<dbReference type="InterPro" id="IPR050320">
    <property type="entry name" value="N5-glutamine_MTase"/>
</dbReference>
<dbReference type="GO" id="GO:0003676">
    <property type="term" value="F:nucleic acid binding"/>
    <property type="evidence" value="ECO:0007669"/>
    <property type="project" value="InterPro"/>
</dbReference>
<dbReference type="GO" id="GO:0102559">
    <property type="term" value="F:peptide chain release factor N(5)-glutamine methyltransferase activity"/>
    <property type="evidence" value="ECO:0007669"/>
    <property type="project" value="UniProtKB-EC"/>
</dbReference>
<dbReference type="PATRIC" id="fig|1330330.3.peg.1849"/>
<dbReference type="PANTHER" id="PTHR18895">
    <property type="entry name" value="HEMK METHYLTRANSFERASE"/>
    <property type="match status" value="1"/>
</dbReference>
<protein>
    <recommendedName>
        <fullName evidence="1">peptide chain release factor N(5)-glutamine methyltransferase</fullName>
        <ecNumber evidence="1">2.1.1.297</ecNumber>
    </recommendedName>
</protein>
<dbReference type="Pfam" id="PF17827">
    <property type="entry name" value="PrmC_N"/>
    <property type="match status" value="1"/>
</dbReference>
<keyword evidence="9" id="KW-1185">Reference proteome</keyword>
<dbReference type="SUPFAM" id="SSF53335">
    <property type="entry name" value="S-adenosyl-L-methionine-dependent methyltransferases"/>
    <property type="match status" value="1"/>
</dbReference>
<dbReference type="EC" id="2.1.1.297" evidence="1"/>
<evidence type="ECO:0000259" key="6">
    <source>
        <dbReference type="Pfam" id="PF05175"/>
    </source>
</evidence>
<evidence type="ECO:0000259" key="7">
    <source>
        <dbReference type="Pfam" id="PF17827"/>
    </source>
</evidence>
<keyword evidence="2" id="KW-0489">Methyltransferase</keyword>
<dbReference type="AlphaFoldDB" id="A0A0G2ZGT4"/>
<dbReference type="OrthoDB" id="9800643at2"/>
<dbReference type="NCBIfam" id="TIGR00536">
    <property type="entry name" value="hemK_fam"/>
    <property type="match status" value="1"/>
</dbReference>
<evidence type="ECO:0000256" key="2">
    <source>
        <dbReference type="ARBA" id="ARBA00022603"/>
    </source>
</evidence>
<dbReference type="PROSITE" id="PS00092">
    <property type="entry name" value="N6_MTASE"/>
    <property type="match status" value="1"/>
</dbReference>
<dbReference type="InterPro" id="IPR007848">
    <property type="entry name" value="Small_mtfrase_dom"/>
</dbReference>
<dbReference type="GO" id="GO:0032259">
    <property type="term" value="P:methylation"/>
    <property type="evidence" value="ECO:0007669"/>
    <property type="project" value="UniProtKB-KW"/>
</dbReference>
<gene>
    <name evidence="8" type="ORF">IX53_09100</name>
</gene>
<proteinExistence type="predicted"/>
<dbReference type="Proteomes" id="UP000035159">
    <property type="component" value="Chromosome"/>
</dbReference>
<dbReference type="RefSeq" id="WP_047755088.1">
    <property type="nucleotide sequence ID" value="NZ_CASWEU010000023.1"/>
</dbReference>
<dbReference type="InterPro" id="IPR002052">
    <property type="entry name" value="DNA_methylase_N6_adenine_CS"/>
</dbReference>
<sequence length="283" mass="32524">MKPLELFKELEKKFREAGIESPRSLLFHLFRDLLEIPENKILLNEEIYISPTESEKLASAVERLLAGEPLDYVIGWKKFLNIYLKVDRRVLIPRPETEELVEKVIKDCHKKCCFFADIGTGSGAIALVIAKTVPDSIVYATDVSKEALELAIENARINGIKNVRFLWGEYLLPIQAMLDKIEVIISNPPYIKSNLISNLEIQVRKYEPLVALDGGSDGMDFYREFLKQLPSGKKVYLEIADYTAESLEELVKQHRKDYHLCIERDMYGFRRYAILTPVALVSR</sequence>
<comment type="catalytic activity">
    <reaction evidence="5">
        <text>L-glutaminyl-[peptide chain release factor] + S-adenosyl-L-methionine = N(5)-methyl-L-glutaminyl-[peptide chain release factor] + S-adenosyl-L-homocysteine + H(+)</text>
        <dbReference type="Rhea" id="RHEA:42896"/>
        <dbReference type="Rhea" id="RHEA-COMP:10271"/>
        <dbReference type="Rhea" id="RHEA-COMP:10272"/>
        <dbReference type="ChEBI" id="CHEBI:15378"/>
        <dbReference type="ChEBI" id="CHEBI:30011"/>
        <dbReference type="ChEBI" id="CHEBI:57856"/>
        <dbReference type="ChEBI" id="CHEBI:59789"/>
        <dbReference type="ChEBI" id="CHEBI:61891"/>
        <dbReference type="EC" id="2.1.1.297"/>
    </reaction>
</comment>
<dbReference type="NCBIfam" id="TIGR03534">
    <property type="entry name" value="RF_mod_PrmC"/>
    <property type="match status" value="1"/>
</dbReference>